<dbReference type="InterPro" id="IPR004089">
    <property type="entry name" value="MCPsignal_dom"/>
</dbReference>
<keyword evidence="2" id="KW-1003">Cell membrane</keyword>
<dbReference type="SUPFAM" id="SSF103190">
    <property type="entry name" value="Sensory domain-like"/>
    <property type="match status" value="1"/>
</dbReference>
<proteinExistence type="inferred from homology"/>
<dbReference type="PROSITE" id="PS50885">
    <property type="entry name" value="HAMP"/>
    <property type="match status" value="1"/>
</dbReference>
<keyword evidence="6 10" id="KW-0472">Membrane</keyword>
<dbReference type="STRING" id="84035.SAMN05660742_12446"/>
<evidence type="ECO:0000256" key="2">
    <source>
        <dbReference type="ARBA" id="ARBA00022475"/>
    </source>
</evidence>
<keyword evidence="5 10" id="KW-1133">Transmembrane helix</keyword>
<evidence type="ECO:0000256" key="6">
    <source>
        <dbReference type="ARBA" id="ARBA00023136"/>
    </source>
</evidence>
<dbReference type="EMBL" id="FNZK01000024">
    <property type="protein sequence ID" value="SEJ92212.1"/>
    <property type="molecule type" value="Genomic_DNA"/>
</dbReference>
<feature type="transmembrane region" description="Helical" evidence="10">
    <location>
        <begin position="295"/>
        <end position="315"/>
    </location>
</feature>
<evidence type="ECO:0000256" key="9">
    <source>
        <dbReference type="PROSITE-ProRule" id="PRU00284"/>
    </source>
</evidence>
<dbReference type="Proteomes" id="UP000199662">
    <property type="component" value="Unassembled WGS sequence"/>
</dbReference>
<evidence type="ECO:0000256" key="10">
    <source>
        <dbReference type="SAM" id="Phobius"/>
    </source>
</evidence>
<evidence type="ECO:0000256" key="7">
    <source>
        <dbReference type="ARBA" id="ARBA00023224"/>
    </source>
</evidence>
<dbReference type="Pfam" id="PF00015">
    <property type="entry name" value="MCPsignal"/>
    <property type="match status" value="1"/>
</dbReference>
<sequence length="674" mass="73083">MNFKNVQTKFLVMLMPIFILSFLILSSISYYMANTSLNRANNETVKAMGQKAATEVEQGIDERVIRLEELGTDKVLRGADDNAKIAYLAESQKRLGFDSLYYSDLNGNCVRADGKHFNRADREYFKKVKETKKAYVPSPVVSADTGKLILVLTAPAFENGKFVGMMMGSITLEKLSKVLDQVEFQTSGYGYIAETEGIVIANNKNPELINTLNLTEKQINPAIKADKTELDKNLMAAFKTVVEKGTAEVVSYTDLFGREDIAELTPIELYGQRWVMIITAPEAEVAAPIKKLSTYMIGISIFFIIIASLFIYLFAKKIAEPIQLIRDECKLLNDGDFQDKPLSVEGEDEFGQLAKGFRDMRTTLRTLIKKIQNESQQVASSSEMLKESAGQSAEASNQVAVSITGIAEGVEKQSNAAKKVNGIANGVAQTAAEIALKAKGVGEVTHKANGDVDLGRSAIANAVEQMQQISTGSEQIQQAVEELAQGSQEISNIVDLIANIAGQTNLLALNAAIEAARAGEQGRGFAVVAEEVRKLAEESHKSSQQIAELVKRNQIDMEKAVMVSKDGKASIISGIEAVNSADETFKNIVQVIHHLSDEIAAISGSIDSMADGSKAMLHSIEEIDAISKNSSAEAQSVSAATEEQSASMQEIASASQSLAHLATELQDLIVKFKV</sequence>
<evidence type="ECO:0000256" key="4">
    <source>
        <dbReference type="ARBA" id="ARBA00022692"/>
    </source>
</evidence>
<dbReference type="PROSITE" id="PS50111">
    <property type="entry name" value="CHEMOTAXIS_TRANSDUC_2"/>
    <property type="match status" value="1"/>
</dbReference>
<evidence type="ECO:0000313" key="14">
    <source>
        <dbReference type="Proteomes" id="UP000199662"/>
    </source>
</evidence>
<dbReference type="GO" id="GO:0006935">
    <property type="term" value="P:chemotaxis"/>
    <property type="evidence" value="ECO:0007669"/>
    <property type="project" value="UniProtKB-KW"/>
</dbReference>
<keyword evidence="14" id="KW-1185">Reference proteome</keyword>
<feature type="domain" description="HAMP" evidence="12">
    <location>
        <begin position="316"/>
        <end position="369"/>
    </location>
</feature>
<evidence type="ECO:0000259" key="11">
    <source>
        <dbReference type="PROSITE" id="PS50111"/>
    </source>
</evidence>
<evidence type="ECO:0000259" key="12">
    <source>
        <dbReference type="PROSITE" id="PS50885"/>
    </source>
</evidence>
<feature type="transmembrane region" description="Helical" evidence="10">
    <location>
        <begin position="12"/>
        <end position="33"/>
    </location>
</feature>
<dbReference type="SMART" id="SM00304">
    <property type="entry name" value="HAMP"/>
    <property type="match status" value="1"/>
</dbReference>
<organism evidence="13 14">
    <name type="scientific">Propionispira arboris</name>
    <dbReference type="NCBI Taxonomy" id="84035"/>
    <lineage>
        <taxon>Bacteria</taxon>
        <taxon>Bacillati</taxon>
        <taxon>Bacillota</taxon>
        <taxon>Negativicutes</taxon>
        <taxon>Selenomonadales</taxon>
        <taxon>Selenomonadaceae</taxon>
        <taxon>Propionispira</taxon>
    </lineage>
</organism>
<dbReference type="AlphaFoldDB" id="A0A1H7CYB3"/>
<protein>
    <submittedName>
        <fullName evidence="13">Methyl-accepting chemotaxis protein</fullName>
    </submittedName>
</protein>
<evidence type="ECO:0000256" key="8">
    <source>
        <dbReference type="ARBA" id="ARBA00029447"/>
    </source>
</evidence>
<evidence type="ECO:0000256" key="1">
    <source>
        <dbReference type="ARBA" id="ARBA00004651"/>
    </source>
</evidence>
<dbReference type="RefSeq" id="WP_091835201.1">
    <property type="nucleotide sequence ID" value="NZ_FNZK01000024.1"/>
</dbReference>
<keyword evidence="3" id="KW-0145">Chemotaxis</keyword>
<dbReference type="PANTHER" id="PTHR32089">
    <property type="entry name" value="METHYL-ACCEPTING CHEMOTAXIS PROTEIN MCPB"/>
    <property type="match status" value="1"/>
</dbReference>
<reference evidence="13 14" key="1">
    <citation type="submission" date="2016-10" db="EMBL/GenBank/DDBJ databases">
        <authorList>
            <person name="de Groot N.N."/>
        </authorList>
    </citation>
    <scope>NUCLEOTIDE SEQUENCE [LARGE SCALE GENOMIC DNA]</scope>
    <source>
        <strain evidence="13 14">DSM 2179</strain>
    </source>
</reference>
<dbReference type="CDD" id="cd12914">
    <property type="entry name" value="PDC1_DGC_like"/>
    <property type="match status" value="1"/>
</dbReference>
<dbReference type="InterPro" id="IPR003660">
    <property type="entry name" value="HAMP_dom"/>
</dbReference>
<dbReference type="SUPFAM" id="SSF58104">
    <property type="entry name" value="Methyl-accepting chemotaxis protein (MCP) signaling domain"/>
    <property type="match status" value="1"/>
</dbReference>
<dbReference type="Gene3D" id="3.30.450.20">
    <property type="entry name" value="PAS domain"/>
    <property type="match status" value="1"/>
</dbReference>
<comment type="similarity">
    <text evidence="8">Belongs to the methyl-accepting chemotaxis (MCP) protein family.</text>
</comment>
<evidence type="ECO:0000313" key="13">
    <source>
        <dbReference type="EMBL" id="SEJ92212.1"/>
    </source>
</evidence>
<evidence type="ECO:0000256" key="3">
    <source>
        <dbReference type="ARBA" id="ARBA00022500"/>
    </source>
</evidence>
<dbReference type="Pfam" id="PF00672">
    <property type="entry name" value="HAMP"/>
    <property type="match status" value="1"/>
</dbReference>
<dbReference type="Gene3D" id="1.10.287.950">
    <property type="entry name" value="Methyl-accepting chemotaxis protein"/>
    <property type="match status" value="1"/>
</dbReference>
<keyword evidence="4 10" id="KW-0812">Transmembrane</keyword>
<dbReference type="InterPro" id="IPR029151">
    <property type="entry name" value="Sensor-like_sf"/>
</dbReference>
<accession>A0A1H7CYB3</accession>
<dbReference type="SMART" id="SM00283">
    <property type="entry name" value="MA"/>
    <property type="match status" value="1"/>
</dbReference>
<dbReference type="GO" id="GO:0007165">
    <property type="term" value="P:signal transduction"/>
    <property type="evidence" value="ECO:0007669"/>
    <property type="project" value="UniProtKB-KW"/>
</dbReference>
<dbReference type="PANTHER" id="PTHR32089:SF112">
    <property type="entry name" value="LYSOZYME-LIKE PROTEIN-RELATED"/>
    <property type="match status" value="1"/>
</dbReference>
<dbReference type="CDD" id="cd06225">
    <property type="entry name" value="HAMP"/>
    <property type="match status" value="1"/>
</dbReference>
<gene>
    <name evidence="13" type="ORF">SAMN05660742_12446</name>
</gene>
<dbReference type="GO" id="GO:0005886">
    <property type="term" value="C:plasma membrane"/>
    <property type="evidence" value="ECO:0007669"/>
    <property type="project" value="UniProtKB-SubCell"/>
</dbReference>
<name>A0A1H7CYB3_9FIRM</name>
<dbReference type="Pfam" id="PF02743">
    <property type="entry name" value="dCache_1"/>
    <property type="match status" value="1"/>
</dbReference>
<dbReference type="CDD" id="cd11386">
    <property type="entry name" value="MCP_signal"/>
    <property type="match status" value="1"/>
</dbReference>
<evidence type="ECO:0000256" key="5">
    <source>
        <dbReference type="ARBA" id="ARBA00022989"/>
    </source>
</evidence>
<dbReference type="InterPro" id="IPR033479">
    <property type="entry name" value="dCache_1"/>
</dbReference>
<comment type="subcellular location">
    <subcellularLocation>
        <location evidence="1">Cell membrane</location>
        <topology evidence="1">Multi-pass membrane protein</topology>
    </subcellularLocation>
</comment>
<keyword evidence="7 9" id="KW-0807">Transducer</keyword>
<feature type="domain" description="Methyl-accepting transducer" evidence="11">
    <location>
        <begin position="388"/>
        <end position="659"/>
    </location>
</feature>